<reference evidence="5" key="1">
    <citation type="submission" date="2021-04" db="EMBL/GenBank/DDBJ databases">
        <title>Genome based classification of Actinospica acidithermotolerans sp. nov., an actinobacterium isolated from an Indonesian hot spring.</title>
        <authorList>
            <person name="Kusuma A.B."/>
            <person name="Putra K.E."/>
            <person name="Nafisah S."/>
            <person name="Loh J."/>
            <person name="Nouioui I."/>
            <person name="Goodfellow M."/>
        </authorList>
    </citation>
    <scope>NUCLEOTIDE SEQUENCE</scope>
    <source>
        <strain evidence="5">CSCA 57</strain>
    </source>
</reference>
<feature type="domain" description="Nudix hydrolase" evidence="4">
    <location>
        <begin position="5"/>
        <end position="142"/>
    </location>
</feature>
<gene>
    <name evidence="5" type="ORF">KDL01_02900</name>
</gene>
<proteinExistence type="predicted"/>
<dbReference type="PANTHER" id="PTHR43046">
    <property type="entry name" value="GDP-MANNOSE MANNOSYL HYDROLASE"/>
    <property type="match status" value="1"/>
</dbReference>
<dbReference type="Pfam" id="PF00293">
    <property type="entry name" value="NUDIX"/>
    <property type="match status" value="1"/>
</dbReference>
<comment type="caution">
    <text evidence="5">The sequence shown here is derived from an EMBL/GenBank/DDBJ whole genome shotgun (WGS) entry which is preliminary data.</text>
</comment>
<dbReference type="InterPro" id="IPR015797">
    <property type="entry name" value="NUDIX_hydrolase-like_dom_sf"/>
</dbReference>
<evidence type="ECO:0000256" key="2">
    <source>
        <dbReference type="ARBA" id="ARBA00022801"/>
    </source>
</evidence>
<evidence type="ECO:0000313" key="6">
    <source>
        <dbReference type="Proteomes" id="UP000675781"/>
    </source>
</evidence>
<keyword evidence="3" id="KW-0460">Magnesium</keyword>
<dbReference type="InterPro" id="IPR020084">
    <property type="entry name" value="NUDIX_hydrolase_CS"/>
</dbReference>
<dbReference type="Gene3D" id="3.90.79.10">
    <property type="entry name" value="Nucleoside Triphosphate Pyrophosphohydrolase"/>
    <property type="match status" value="1"/>
</dbReference>
<sequence length="165" mass="18199">MTERVARRAARLLILDPDGSVFLQLHDDVEIGLHWAPPGGGLEDGEGELAAALRETREETGWTDVTVGPALCRWEHDYTRDGVPTRQSETYFLASGPRRDPEQEARDTYAEEGILAIRWWTPGALGESRASFWPPNLPALLASVRRQGPPAEAIELGYTPNTPVA</sequence>
<protein>
    <submittedName>
        <fullName evidence="5">NUDIX domain-containing protein</fullName>
    </submittedName>
</protein>
<dbReference type="GO" id="GO:0016787">
    <property type="term" value="F:hydrolase activity"/>
    <property type="evidence" value="ECO:0007669"/>
    <property type="project" value="UniProtKB-KW"/>
</dbReference>
<dbReference type="PROSITE" id="PS00893">
    <property type="entry name" value="NUDIX_BOX"/>
    <property type="match status" value="1"/>
</dbReference>
<organism evidence="5 6">
    <name type="scientific">Actinospica durhamensis</name>
    <dbReference type="NCBI Taxonomy" id="1508375"/>
    <lineage>
        <taxon>Bacteria</taxon>
        <taxon>Bacillati</taxon>
        <taxon>Actinomycetota</taxon>
        <taxon>Actinomycetes</taxon>
        <taxon>Catenulisporales</taxon>
        <taxon>Actinospicaceae</taxon>
        <taxon>Actinospica</taxon>
    </lineage>
</organism>
<evidence type="ECO:0000259" key="4">
    <source>
        <dbReference type="PROSITE" id="PS51462"/>
    </source>
</evidence>
<dbReference type="Proteomes" id="UP000675781">
    <property type="component" value="Unassembled WGS sequence"/>
</dbReference>
<name>A0A941EGH9_9ACTN</name>
<evidence type="ECO:0000256" key="1">
    <source>
        <dbReference type="ARBA" id="ARBA00001946"/>
    </source>
</evidence>
<keyword evidence="6" id="KW-1185">Reference proteome</keyword>
<dbReference type="EMBL" id="JAGSOG010000007">
    <property type="protein sequence ID" value="MBR7832190.1"/>
    <property type="molecule type" value="Genomic_DNA"/>
</dbReference>
<comment type="cofactor">
    <cofactor evidence="1">
        <name>Mg(2+)</name>
        <dbReference type="ChEBI" id="CHEBI:18420"/>
    </cofactor>
</comment>
<evidence type="ECO:0000313" key="5">
    <source>
        <dbReference type="EMBL" id="MBR7832190.1"/>
    </source>
</evidence>
<dbReference type="SUPFAM" id="SSF55811">
    <property type="entry name" value="Nudix"/>
    <property type="match status" value="1"/>
</dbReference>
<dbReference type="PANTHER" id="PTHR43046:SF12">
    <property type="entry name" value="GDP-MANNOSE MANNOSYL HYDROLASE"/>
    <property type="match status" value="1"/>
</dbReference>
<dbReference type="InterPro" id="IPR000086">
    <property type="entry name" value="NUDIX_hydrolase_dom"/>
</dbReference>
<accession>A0A941EGH9</accession>
<dbReference type="AlphaFoldDB" id="A0A941EGH9"/>
<keyword evidence="2" id="KW-0378">Hydrolase</keyword>
<evidence type="ECO:0000256" key="3">
    <source>
        <dbReference type="ARBA" id="ARBA00022842"/>
    </source>
</evidence>
<dbReference type="PROSITE" id="PS51462">
    <property type="entry name" value="NUDIX"/>
    <property type="match status" value="1"/>
</dbReference>
<dbReference type="RefSeq" id="WP_212526723.1">
    <property type="nucleotide sequence ID" value="NZ_JAGSOG010000007.1"/>
</dbReference>